<dbReference type="AlphaFoldDB" id="A0A226EML5"/>
<evidence type="ECO:0000256" key="1">
    <source>
        <dbReference type="RuleBase" id="RU003682"/>
    </source>
</evidence>
<comment type="caution">
    <text evidence="3">The sequence shown here is derived from an EMBL/GenBank/DDBJ whole genome shotgun (WGS) entry which is preliminary data.</text>
</comment>
<sequence length="323" mass="36472">MVLSVPTIDISALRASNDVSEKSKVIQQIGDACEQWGFFYVVNHGVDLDLVEKATTLGKLFFHMPKEIKDKVARSENNFQGFSDSELTKQKVDWKQVFDFTPELPGGSLAESSMGVHGRNQWPDIPEFQDTMEKYLKSMQILAKSLFCAVLETLNAGMDCKNFIESSCFPGNEETSVCRLNFYPKCPDPALHLGVGPHSDPAILTVLLQDSAVCSLQVQRDGKFYDIPPVKDSFVINIGDMMQAWSNGKYRGPVHQVLANHDSDRFSLPYFLAPAYSCIVEPLGVKEEEKKYKKIHWGHFRKARYEGDFADRGEEIQVSHFEM</sequence>
<accession>A0A226EML5</accession>
<dbReference type="GO" id="GO:0046872">
    <property type="term" value="F:metal ion binding"/>
    <property type="evidence" value="ECO:0007669"/>
    <property type="project" value="UniProtKB-KW"/>
</dbReference>
<dbReference type="InterPro" id="IPR027443">
    <property type="entry name" value="IPNS-like_sf"/>
</dbReference>
<keyword evidence="4" id="KW-1185">Reference proteome</keyword>
<gene>
    <name evidence="3" type="ORF">Fcan01_06578</name>
</gene>
<dbReference type="EMBL" id="LNIX01000003">
    <property type="protein sequence ID" value="OXA57806.1"/>
    <property type="molecule type" value="Genomic_DNA"/>
</dbReference>
<keyword evidence="1" id="KW-0560">Oxidoreductase</keyword>
<dbReference type="PANTHER" id="PTHR47990">
    <property type="entry name" value="2-OXOGLUTARATE (2OG) AND FE(II)-DEPENDENT OXYGENASE SUPERFAMILY PROTEIN-RELATED"/>
    <property type="match status" value="1"/>
</dbReference>
<dbReference type="Gene3D" id="2.60.120.330">
    <property type="entry name" value="B-lactam Antibiotic, Isopenicillin N Synthase, Chain"/>
    <property type="match status" value="1"/>
</dbReference>
<dbReference type="OrthoDB" id="288590at2759"/>
<dbReference type="FunFam" id="2.60.120.330:FF:000012">
    <property type="entry name" value="Gibberellin 20 oxidase 1"/>
    <property type="match status" value="1"/>
</dbReference>
<dbReference type="InterPro" id="IPR050231">
    <property type="entry name" value="Iron_ascorbate_oxido_reductase"/>
</dbReference>
<dbReference type="Proteomes" id="UP000198287">
    <property type="component" value="Unassembled WGS sequence"/>
</dbReference>
<dbReference type="PROSITE" id="PS51471">
    <property type="entry name" value="FE2OG_OXY"/>
    <property type="match status" value="1"/>
</dbReference>
<dbReference type="SUPFAM" id="SSF51197">
    <property type="entry name" value="Clavaminate synthase-like"/>
    <property type="match status" value="1"/>
</dbReference>
<dbReference type="Pfam" id="PF14226">
    <property type="entry name" value="DIOX_N"/>
    <property type="match status" value="1"/>
</dbReference>
<keyword evidence="1" id="KW-0479">Metal-binding</keyword>
<keyword evidence="3" id="KW-0223">Dioxygenase</keyword>
<dbReference type="InterPro" id="IPR044861">
    <property type="entry name" value="IPNS-like_FE2OG_OXY"/>
</dbReference>
<dbReference type="PRINTS" id="PR00682">
    <property type="entry name" value="IPNSYNTHASE"/>
</dbReference>
<evidence type="ECO:0000313" key="4">
    <source>
        <dbReference type="Proteomes" id="UP000198287"/>
    </source>
</evidence>
<dbReference type="InterPro" id="IPR026992">
    <property type="entry name" value="DIOX_N"/>
</dbReference>
<dbReference type="GO" id="GO:0051213">
    <property type="term" value="F:dioxygenase activity"/>
    <property type="evidence" value="ECO:0007669"/>
    <property type="project" value="UniProtKB-KW"/>
</dbReference>
<name>A0A226EML5_FOLCA</name>
<evidence type="ECO:0000259" key="2">
    <source>
        <dbReference type="PROSITE" id="PS51471"/>
    </source>
</evidence>
<keyword evidence="1" id="KW-0408">Iron</keyword>
<reference evidence="3 4" key="1">
    <citation type="submission" date="2015-12" db="EMBL/GenBank/DDBJ databases">
        <title>The genome of Folsomia candida.</title>
        <authorList>
            <person name="Faddeeva A."/>
            <person name="Derks M.F."/>
            <person name="Anvar Y."/>
            <person name="Smit S."/>
            <person name="Van Straalen N."/>
            <person name="Roelofs D."/>
        </authorList>
    </citation>
    <scope>NUCLEOTIDE SEQUENCE [LARGE SCALE GENOMIC DNA]</scope>
    <source>
        <strain evidence="3 4">VU population</strain>
        <tissue evidence="3">Whole body</tissue>
    </source>
</reference>
<dbReference type="Pfam" id="PF03171">
    <property type="entry name" value="2OG-FeII_Oxy"/>
    <property type="match status" value="1"/>
</dbReference>
<dbReference type="InterPro" id="IPR005123">
    <property type="entry name" value="Oxoglu/Fe-dep_dioxygenase_dom"/>
</dbReference>
<organism evidence="3 4">
    <name type="scientific">Folsomia candida</name>
    <name type="common">Springtail</name>
    <dbReference type="NCBI Taxonomy" id="158441"/>
    <lineage>
        <taxon>Eukaryota</taxon>
        <taxon>Metazoa</taxon>
        <taxon>Ecdysozoa</taxon>
        <taxon>Arthropoda</taxon>
        <taxon>Hexapoda</taxon>
        <taxon>Collembola</taxon>
        <taxon>Entomobryomorpha</taxon>
        <taxon>Isotomoidea</taxon>
        <taxon>Isotomidae</taxon>
        <taxon>Proisotominae</taxon>
        <taxon>Folsomia</taxon>
    </lineage>
</organism>
<evidence type="ECO:0000313" key="3">
    <source>
        <dbReference type="EMBL" id="OXA57806.1"/>
    </source>
</evidence>
<protein>
    <submittedName>
        <fullName evidence="3">Flavanone 3-dioxygenase</fullName>
    </submittedName>
</protein>
<feature type="domain" description="Fe2OG dioxygenase" evidence="2">
    <location>
        <begin position="174"/>
        <end position="274"/>
    </location>
</feature>
<comment type="similarity">
    <text evidence="1">Belongs to the iron/ascorbate-dependent oxidoreductase family.</text>
</comment>
<proteinExistence type="inferred from homology"/>